<name>A0A9P8A9R7_MORAP</name>
<dbReference type="GO" id="GO:0006412">
    <property type="term" value="P:translation"/>
    <property type="evidence" value="ECO:0007669"/>
    <property type="project" value="InterPro"/>
</dbReference>
<feature type="signal peptide" evidence="5">
    <location>
        <begin position="1"/>
        <end position="20"/>
    </location>
</feature>
<feature type="compositionally biased region" description="Basic and acidic residues" evidence="4">
    <location>
        <begin position="212"/>
        <end position="223"/>
    </location>
</feature>
<organism evidence="7 8">
    <name type="scientific">Mortierella alpina</name>
    <name type="common">Oleaginous fungus</name>
    <name type="synonym">Mortierella renispora</name>
    <dbReference type="NCBI Taxonomy" id="64518"/>
    <lineage>
        <taxon>Eukaryota</taxon>
        <taxon>Fungi</taxon>
        <taxon>Fungi incertae sedis</taxon>
        <taxon>Mucoromycota</taxon>
        <taxon>Mortierellomycotina</taxon>
        <taxon>Mortierellomycetes</taxon>
        <taxon>Mortierellales</taxon>
        <taxon>Mortierellaceae</taxon>
        <taxon>Mortierella</taxon>
    </lineage>
</organism>
<dbReference type="SUPFAM" id="SSF50104">
    <property type="entry name" value="Translation proteins SH3-like domain"/>
    <property type="match status" value="1"/>
</dbReference>
<evidence type="ECO:0000313" key="7">
    <source>
        <dbReference type="EMBL" id="KAG9325231.1"/>
    </source>
</evidence>
<dbReference type="Pfam" id="PF01929">
    <property type="entry name" value="Ribosomal_L14e"/>
    <property type="match status" value="1"/>
</dbReference>
<dbReference type="AlphaFoldDB" id="A0A9P8A9R7"/>
<dbReference type="GO" id="GO:0003735">
    <property type="term" value="F:structural constituent of ribosome"/>
    <property type="evidence" value="ECO:0007669"/>
    <property type="project" value="InterPro"/>
</dbReference>
<dbReference type="Gene3D" id="2.30.30.30">
    <property type="match status" value="1"/>
</dbReference>
<evidence type="ECO:0000256" key="2">
    <source>
        <dbReference type="ARBA" id="ARBA00022980"/>
    </source>
</evidence>
<comment type="caution">
    <text evidence="7">The sequence shown here is derived from an EMBL/GenBank/DDBJ whole genome shotgun (WGS) entry which is preliminary data.</text>
</comment>
<comment type="similarity">
    <text evidence="1">Belongs to the eukaryotic ribosomal protein eL14 family.</text>
</comment>
<dbReference type="EMBL" id="JAIFTL010000045">
    <property type="protein sequence ID" value="KAG9325231.1"/>
    <property type="molecule type" value="Genomic_DNA"/>
</dbReference>
<sequence>MRFVLSAVLATALLGSLATADVRHGQQTAFRLEARHTDQQNGENINLLEHQKATSHKERRNLQQQVAFSAPAVPVAEYQTEQGETDNHHKRAVENEDTELAFHRKISRKRKTRELGQKKKTIEKRDVGKKHSNKKVTKNEDTELAFHRKISRKRKTRELGQKKKKVVKKSLGKKGVDKKLKKNEDTELAFRRNINGNRKTAELSQKTKKVEKRSVGKKGVDKQLKKNEDTELAFHRKISRKRKMRELGHKKEKAERTPTFQRVVEVGRVVMVNYGPDAGKLAVIVDIIDHNRALVEGPTTGIARGAYAFRRLTLTPLVVKIPRNAGQTVLKAAIEKQDLAASWAKTSWAKKIASRAQRAANTDFDRFKLQKYKKLRREIVNKAVKATKA</sequence>
<dbReference type="InterPro" id="IPR039660">
    <property type="entry name" value="Ribosomal_eL14"/>
</dbReference>
<dbReference type="GO" id="GO:0022625">
    <property type="term" value="C:cytosolic large ribosomal subunit"/>
    <property type="evidence" value="ECO:0007669"/>
    <property type="project" value="TreeGrafter"/>
</dbReference>
<dbReference type="PANTHER" id="PTHR11127">
    <property type="entry name" value="60S RIBOSOMAL PROTEIN L14"/>
    <property type="match status" value="1"/>
</dbReference>
<dbReference type="Proteomes" id="UP000717515">
    <property type="component" value="Unassembled WGS sequence"/>
</dbReference>
<evidence type="ECO:0000256" key="5">
    <source>
        <dbReference type="SAM" id="SignalP"/>
    </source>
</evidence>
<evidence type="ECO:0000313" key="8">
    <source>
        <dbReference type="Proteomes" id="UP000717515"/>
    </source>
</evidence>
<proteinExistence type="inferred from homology"/>
<keyword evidence="2" id="KW-0689">Ribosomal protein</keyword>
<feature type="region of interest" description="Disordered" evidence="4">
    <location>
        <begin position="153"/>
        <end position="178"/>
    </location>
</feature>
<feature type="region of interest" description="Disordered" evidence="4">
    <location>
        <begin position="197"/>
        <end position="223"/>
    </location>
</feature>
<protein>
    <recommendedName>
        <fullName evidence="6">KOW domain-containing protein</fullName>
    </recommendedName>
</protein>
<reference evidence="7" key="1">
    <citation type="submission" date="2021-07" db="EMBL/GenBank/DDBJ databases">
        <title>Draft genome of Mortierella alpina, strain LL118, isolated from an aspen leaf litter sample.</title>
        <authorList>
            <person name="Yang S."/>
            <person name="Vinatzer B.A."/>
        </authorList>
    </citation>
    <scope>NUCLEOTIDE SEQUENCE</scope>
    <source>
        <strain evidence="7">LL118</strain>
    </source>
</reference>
<dbReference type="CDD" id="cd23702">
    <property type="entry name" value="eL14"/>
    <property type="match status" value="1"/>
</dbReference>
<keyword evidence="3" id="KW-0687">Ribonucleoprotein</keyword>
<dbReference type="Gene3D" id="6.10.250.2270">
    <property type="match status" value="1"/>
</dbReference>
<feature type="compositionally biased region" description="Basic residues" evidence="4">
    <location>
        <begin position="153"/>
        <end position="172"/>
    </location>
</feature>
<dbReference type="GO" id="GO:0003723">
    <property type="term" value="F:RNA binding"/>
    <property type="evidence" value="ECO:0007669"/>
    <property type="project" value="InterPro"/>
</dbReference>
<dbReference type="SMART" id="SM00739">
    <property type="entry name" value="KOW"/>
    <property type="match status" value="1"/>
</dbReference>
<accession>A0A9P8A9R7</accession>
<keyword evidence="5" id="KW-0732">Signal</keyword>
<dbReference type="InterPro" id="IPR005824">
    <property type="entry name" value="KOW"/>
</dbReference>
<evidence type="ECO:0000256" key="1">
    <source>
        <dbReference type="ARBA" id="ARBA00006592"/>
    </source>
</evidence>
<evidence type="ECO:0000256" key="4">
    <source>
        <dbReference type="SAM" id="MobiDB-lite"/>
    </source>
</evidence>
<dbReference type="InterPro" id="IPR014722">
    <property type="entry name" value="Rib_uL2_dom2"/>
</dbReference>
<feature type="chain" id="PRO_5040108087" description="KOW domain-containing protein" evidence="5">
    <location>
        <begin position="21"/>
        <end position="389"/>
    </location>
</feature>
<dbReference type="InterPro" id="IPR008991">
    <property type="entry name" value="Translation_prot_SH3-like_sf"/>
</dbReference>
<dbReference type="Pfam" id="PF00467">
    <property type="entry name" value="KOW"/>
    <property type="match status" value="1"/>
</dbReference>
<dbReference type="InterPro" id="IPR002784">
    <property type="entry name" value="Ribosomal_eL14_dom"/>
</dbReference>
<dbReference type="PANTHER" id="PTHR11127:SF2">
    <property type="entry name" value="LARGE RIBOSOMAL SUBUNIT PROTEIN EL14"/>
    <property type="match status" value="1"/>
</dbReference>
<evidence type="ECO:0000259" key="6">
    <source>
        <dbReference type="SMART" id="SM00739"/>
    </source>
</evidence>
<gene>
    <name evidence="7" type="ORF">KVV02_004171</name>
</gene>
<feature type="domain" description="KOW" evidence="6">
    <location>
        <begin position="263"/>
        <end position="290"/>
    </location>
</feature>
<dbReference type="GO" id="GO:0042273">
    <property type="term" value="P:ribosomal large subunit biogenesis"/>
    <property type="evidence" value="ECO:0007669"/>
    <property type="project" value="TreeGrafter"/>
</dbReference>
<evidence type="ECO:0000256" key="3">
    <source>
        <dbReference type="ARBA" id="ARBA00023274"/>
    </source>
</evidence>